<dbReference type="Pfam" id="PF08668">
    <property type="entry name" value="HDOD"/>
    <property type="match status" value="1"/>
</dbReference>
<dbReference type="PANTHER" id="PTHR33525">
    <property type="match status" value="1"/>
</dbReference>
<evidence type="ECO:0000259" key="1">
    <source>
        <dbReference type="PROSITE" id="PS51833"/>
    </source>
</evidence>
<dbReference type="InterPro" id="IPR029016">
    <property type="entry name" value="GAF-like_dom_sf"/>
</dbReference>
<sequence>MFPELSFDEIPPLPGVTPEGLSEWVAHIRDQEMPAFGSTVDGIRAIMDDDSASAGRLAAVILKDPAMTTKVLRLANSAYFNSARQGVGTISRGIVVLGFDVVADLAIGIALVDGLLQGGVRKRVEAELSHCFFAATLARGIAKMRGDGRAEEVFIAALLTRVGEMAFWCFGGTKAELLAEQLPPDCTPEHETSTQMAVLGFRLRQLSVQLTREWRLGSLLHAVLEPSARPSALETSIALGHQVAGAVIGGWDSAPAKAALTALARHIDRPEKEVRETVAALANEAARLATEYGASTAARGIPASSEVVETVTEPLPTVSPAERQLAILRELTALIMSGGRFSDAVYLAAEGILQGVGFARVVVALLTPNRQQLVGKYGLGAGGEAMRAAFALTLNPGGKDPVDSLIGTAQPMRLAVSRGHLAGIVGTGPAAMAPIMGNGRVIGLVYAERDVGAAAIDDEAFYAFVHFVQQMSMALVTTHRAGGGAAP</sequence>
<dbReference type="RefSeq" id="WP_144309693.1">
    <property type="nucleotide sequence ID" value="NZ_VMNK01000009.1"/>
</dbReference>
<reference evidence="2 3" key="1">
    <citation type="submission" date="2019-07" db="EMBL/GenBank/DDBJ databases">
        <title>The pathways for chlorine oxyanion respiration interact through the shared metabolite chlorate.</title>
        <authorList>
            <person name="Barnum T.P."/>
            <person name="Cheng Y."/>
            <person name="Hill K.A."/>
            <person name="Lucas L.N."/>
            <person name="Carlson H.K."/>
            <person name="Coates J.D."/>
        </authorList>
    </citation>
    <scope>NUCLEOTIDE SEQUENCE [LARGE SCALE GENOMIC DNA]</scope>
    <source>
        <strain evidence="2 3">SFB-3</strain>
    </source>
</reference>
<dbReference type="AlphaFoldDB" id="A0A557QSY4"/>
<dbReference type="OrthoDB" id="9791419at2"/>
<dbReference type="EMBL" id="VMNK01000009">
    <property type="protein sequence ID" value="TVO56009.1"/>
    <property type="molecule type" value="Genomic_DNA"/>
</dbReference>
<organism evidence="2 3">
    <name type="scientific">Denitromonas halophila</name>
    <dbReference type="NCBI Taxonomy" id="1629404"/>
    <lineage>
        <taxon>Bacteria</taxon>
        <taxon>Pseudomonadati</taxon>
        <taxon>Pseudomonadota</taxon>
        <taxon>Betaproteobacteria</taxon>
        <taxon>Rhodocyclales</taxon>
        <taxon>Zoogloeaceae</taxon>
        <taxon>Denitromonas</taxon>
    </lineage>
</organism>
<evidence type="ECO:0000313" key="2">
    <source>
        <dbReference type="EMBL" id="TVO56009.1"/>
    </source>
</evidence>
<dbReference type="InterPro" id="IPR013976">
    <property type="entry name" value="HDOD"/>
</dbReference>
<accession>A0A557QSY4</accession>
<feature type="domain" description="HDOD" evidence="1">
    <location>
        <begin position="33"/>
        <end position="230"/>
    </location>
</feature>
<dbReference type="InterPro" id="IPR052340">
    <property type="entry name" value="RNase_Y/CdgJ"/>
</dbReference>
<proteinExistence type="predicted"/>
<dbReference type="PROSITE" id="PS51833">
    <property type="entry name" value="HDOD"/>
    <property type="match status" value="1"/>
</dbReference>
<keyword evidence="3" id="KW-1185">Reference proteome</keyword>
<dbReference type="Gene3D" id="1.10.3210.10">
    <property type="entry name" value="Hypothetical protein af1432"/>
    <property type="match status" value="1"/>
</dbReference>
<evidence type="ECO:0000313" key="3">
    <source>
        <dbReference type="Proteomes" id="UP000319502"/>
    </source>
</evidence>
<dbReference type="PANTHER" id="PTHR33525:SF3">
    <property type="entry name" value="RIBONUCLEASE Y"/>
    <property type="match status" value="1"/>
</dbReference>
<dbReference type="SUPFAM" id="SSF109604">
    <property type="entry name" value="HD-domain/PDEase-like"/>
    <property type="match status" value="1"/>
</dbReference>
<dbReference type="SUPFAM" id="SSF55781">
    <property type="entry name" value="GAF domain-like"/>
    <property type="match status" value="1"/>
</dbReference>
<dbReference type="Proteomes" id="UP000319502">
    <property type="component" value="Unassembled WGS sequence"/>
</dbReference>
<comment type="caution">
    <text evidence="2">The sequence shown here is derived from an EMBL/GenBank/DDBJ whole genome shotgun (WGS) entry which is preliminary data.</text>
</comment>
<dbReference type="Gene3D" id="3.30.450.40">
    <property type="match status" value="1"/>
</dbReference>
<protein>
    <submittedName>
        <fullName evidence="2">HDOD domain-containing protein</fullName>
    </submittedName>
</protein>
<name>A0A557QSY4_9RHOO</name>
<gene>
    <name evidence="2" type="ORF">FHP91_11220</name>
</gene>